<evidence type="ECO:0000313" key="1">
    <source>
        <dbReference type="EMBL" id="AAD04125.1"/>
    </source>
</evidence>
<dbReference type="EMBL" id="AF087353">
    <property type="protein sequence ID" value="AAD04125.1"/>
    <property type="molecule type" value="Genomic_DNA"/>
</dbReference>
<organism evidence="1">
    <name type="scientific">Chlamydia trachomatis</name>
    <dbReference type="NCBI Taxonomy" id="813"/>
    <lineage>
        <taxon>Bacteria</taxon>
        <taxon>Pseudomonadati</taxon>
        <taxon>Chlamydiota</taxon>
        <taxon>Chlamydiia</taxon>
        <taxon>Chlamydiales</taxon>
        <taxon>Chlamydiaceae</taxon>
        <taxon>Chlamydia/Chlamydophila group</taxon>
        <taxon>Chlamydia</taxon>
    </lineage>
</organism>
<accession>Q9ZG23</accession>
<dbReference type="AlphaFoldDB" id="Q9ZG23"/>
<feature type="non-terminal residue" evidence="1">
    <location>
        <position position="1"/>
    </location>
</feature>
<proteinExistence type="predicted"/>
<name>Q9ZG23_CHLTH</name>
<protein>
    <submittedName>
        <fullName evidence="1">NADH dehydrogenase subunit 5</fullName>
    </submittedName>
</protein>
<reference evidence="1" key="1">
    <citation type="submission" date="1998-08" db="EMBL/GenBank/DDBJ databases">
        <title>Gene identification of Chlamydia trachomatis by random DNA sequencing.</title>
        <authorList>
            <person name="Wang L."/>
            <person name="Steenburg S.D."/>
            <person name="Zheng Y."/>
            <person name="Larsen S.H."/>
        </authorList>
    </citation>
    <scope>NUCLEOTIDE SEQUENCE</scope>
    <source>
        <strain evidence="1">L2 434B</strain>
    </source>
</reference>
<sequence>QKIAPGIFVFKLLSLTIITEAILRDYALIPNK</sequence>
<feature type="non-terminal residue" evidence="1">
    <location>
        <position position="32"/>
    </location>
</feature>